<comment type="caution">
    <text evidence="2">The sequence shown here is derived from an EMBL/GenBank/DDBJ whole genome shotgun (WGS) entry which is preliminary data.</text>
</comment>
<evidence type="ECO:0000313" key="2">
    <source>
        <dbReference type="EMBL" id="TWU78549.1"/>
    </source>
</evidence>
<feature type="signal peptide" evidence="1">
    <location>
        <begin position="1"/>
        <end position="17"/>
    </location>
</feature>
<proteinExistence type="predicted"/>
<feature type="chain" id="PRO_5023007621" evidence="1">
    <location>
        <begin position="18"/>
        <end position="459"/>
    </location>
</feature>
<evidence type="ECO:0000313" key="3">
    <source>
        <dbReference type="Proteomes" id="UP000317257"/>
    </source>
</evidence>
<dbReference type="Proteomes" id="UP000317257">
    <property type="component" value="Unassembled WGS sequence"/>
</dbReference>
<dbReference type="EMBL" id="SBHS01000001">
    <property type="protein sequence ID" value="TWU78549.1"/>
    <property type="molecule type" value="Genomic_DNA"/>
</dbReference>
<evidence type="ECO:0000256" key="1">
    <source>
        <dbReference type="SAM" id="SignalP"/>
    </source>
</evidence>
<accession>A0A5C6GM67</accession>
<organism evidence="2 3">
    <name type="scientific">Metarhizium rileyi (strain RCEF 4871)</name>
    <name type="common">Nomuraea rileyi</name>
    <dbReference type="NCBI Taxonomy" id="1649241"/>
    <lineage>
        <taxon>Eukaryota</taxon>
        <taxon>Fungi</taxon>
        <taxon>Dikarya</taxon>
        <taxon>Ascomycota</taxon>
        <taxon>Pezizomycotina</taxon>
        <taxon>Sordariomycetes</taxon>
        <taxon>Hypocreomycetidae</taxon>
        <taxon>Hypocreales</taxon>
        <taxon>Clavicipitaceae</taxon>
        <taxon>Metarhizium</taxon>
    </lineage>
</organism>
<reference evidence="3" key="1">
    <citation type="submission" date="2018-12" db="EMBL/GenBank/DDBJ databases">
        <title>The complete genome of Metarhizium rileyi, a key fungal pathogen of Lepidoptera.</title>
        <authorList>
            <person name="Binneck E."/>
            <person name="Lastra C.C.L."/>
            <person name="Sosa-Gomez D.R."/>
        </authorList>
    </citation>
    <scope>NUCLEOTIDE SEQUENCE [LARGE SCALE GENOMIC DNA]</scope>
    <source>
        <strain evidence="3">Cep018-CH2</strain>
    </source>
</reference>
<name>A0A5C6GM67_METRR</name>
<dbReference type="AlphaFoldDB" id="A0A5C6GM67"/>
<gene>
    <name evidence="2" type="ORF">ED733_002910</name>
</gene>
<keyword evidence="1" id="KW-0732">Signal</keyword>
<protein>
    <submittedName>
        <fullName evidence="2">Uncharacterized protein</fullName>
    </submittedName>
</protein>
<sequence length="459" mass="51162">MASLLAVLSLLPPITVSASIGKSGALQSRQVSGSLQWFKPGLNCIERTEYCLGTIAWCSNPEYYSQLGGYKDQDSCFNARLGKTAWRYMNTDCLATFEQCEGTDVICSRVENPGVRSLCYESHNKGKWLQPFSPGCLAPVKDDDERCLGTQAYCEAKERIESYGSTQYCLDNREDASSNPDAVKQAFFPSNYFRCFGDPTEECIGTEAFCARVPTKDREECLQARENPPFYIELSPDCGTSSDKGSVSEACIGTENWCQSTEVYKLYGSVEKCRDYRRRASGPGKWFPPKHACSFALQMSEQCQGTEEMCQYHSPDRDSCFKARGLGPFLLANSSGCSSTGQQGEDCLGTDSWCHEMYSQNNYLDEGECFSRRGFNQKKLSAEVAKVVMAIAKQAVLKYGENVTQHAVYYDLVGQRGDETTAMKAVKTYLDGYLAKLQNDIPEITKRFMSRVQRKALAA</sequence>